<evidence type="ECO:0000256" key="5">
    <source>
        <dbReference type="ARBA" id="ARBA00023136"/>
    </source>
</evidence>
<protein>
    <submittedName>
        <fullName evidence="8">DNA internalization-related competence protein ComEC/Rec2</fullName>
    </submittedName>
</protein>
<dbReference type="InterPro" id="IPR036866">
    <property type="entry name" value="RibonucZ/Hydroxyglut_hydro"/>
</dbReference>
<dbReference type="NCBIfam" id="TIGR00361">
    <property type="entry name" value="ComEC_Rec2"/>
    <property type="match status" value="1"/>
</dbReference>
<evidence type="ECO:0000256" key="6">
    <source>
        <dbReference type="SAM" id="Phobius"/>
    </source>
</evidence>
<feature type="transmembrane region" description="Helical" evidence="6">
    <location>
        <begin position="420"/>
        <end position="440"/>
    </location>
</feature>
<feature type="transmembrane region" description="Helical" evidence="6">
    <location>
        <begin position="447"/>
        <end position="470"/>
    </location>
</feature>
<dbReference type="EMBL" id="JBEWLZ010000001">
    <property type="protein sequence ID" value="MET1488301.1"/>
    <property type="molecule type" value="Genomic_DNA"/>
</dbReference>
<keyword evidence="3 6" id="KW-0812">Transmembrane</keyword>
<dbReference type="InterPro" id="IPR035681">
    <property type="entry name" value="ComA-like_MBL"/>
</dbReference>
<keyword evidence="5 6" id="KW-0472">Membrane</keyword>
<feature type="domain" description="Metallo-beta-lactamase" evidence="7">
    <location>
        <begin position="532"/>
        <end position="723"/>
    </location>
</feature>
<dbReference type="SMART" id="SM00849">
    <property type="entry name" value="Lactamase_B"/>
    <property type="match status" value="1"/>
</dbReference>
<dbReference type="Proteomes" id="UP001548590">
    <property type="component" value="Unassembled WGS sequence"/>
</dbReference>
<keyword evidence="4 6" id="KW-1133">Transmembrane helix</keyword>
<feature type="transmembrane region" description="Helical" evidence="6">
    <location>
        <begin position="389"/>
        <end position="408"/>
    </location>
</feature>
<dbReference type="PANTHER" id="PTHR30619">
    <property type="entry name" value="DNA INTERNALIZATION/COMPETENCE PROTEIN COMEC/REC2"/>
    <property type="match status" value="1"/>
</dbReference>
<organism evidence="8 9">
    <name type="scientific">Uliginosibacterium paludis</name>
    <dbReference type="NCBI Taxonomy" id="1615952"/>
    <lineage>
        <taxon>Bacteria</taxon>
        <taxon>Pseudomonadati</taxon>
        <taxon>Pseudomonadota</taxon>
        <taxon>Betaproteobacteria</taxon>
        <taxon>Rhodocyclales</taxon>
        <taxon>Zoogloeaceae</taxon>
        <taxon>Uliginosibacterium</taxon>
    </lineage>
</organism>
<dbReference type="SUPFAM" id="SSF56281">
    <property type="entry name" value="Metallo-hydrolase/oxidoreductase"/>
    <property type="match status" value="1"/>
</dbReference>
<evidence type="ECO:0000256" key="4">
    <source>
        <dbReference type="ARBA" id="ARBA00022989"/>
    </source>
</evidence>
<reference evidence="8 9" key="1">
    <citation type="submission" date="2024-07" db="EMBL/GenBank/DDBJ databases">
        <title>Uliginosibacterium paludis KCTC:42655.</title>
        <authorList>
            <person name="Kim M.K."/>
        </authorList>
    </citation>
    <scope>NUCLEOTIDE SEQUENCE [LARGE SCALE GENOMIC DNA]</scope>
    <source>
        <strain evidence="8 9">KCTC 42655</strain>
    </source>
</reference>
<comment type="caution">
    <text evidence="8">The sequence shown here is derived from an EMBL/GenBank/DDBJ whole genome shotgun (WGS) entry which is preliminary data.</text>
</comment>
<feature type="transmembrane region" description="Helical" evidence="6">
    <location>
        <begin position="335"/>
        <end position="368"/>
    </location>
</feature>
<keyword evidence="2" id="KW-1003">Cell membrane</keyword>
<dbReference type="Pfam" id="PF13567">
    <property type="entry name" value="DUF4131"/>
    <property type="match status" value="1"/>
</dbReference>
<evidence type="ECO:0000256" key="3">
    <source>
        <dbReference type="ARBA" id="ARBA00022692"/>
    </source>
</evidence>
<evidence type="ECO:0000256" key="1">
    <source>
        <dbReference type="ARBA" id="ARBA00004651"/>
    </source>
</evidence>
<proteinExistence type="predicted"/>
<dbReference type="Gene3D" id="3.60.15.10">
    <property type="entry name" value="Ribonuclease Z/Hydroxyacylglutathione hydrolase-like"/>
    <property type="match status" value="1"/>
</dbReference>
<dbReference type="InterPro" id="IPR025405">
    <property type="entry name" value="DUF4131"/>
</dbReference>
<dbReference type="InterPro" id="IPR001279">
    <property type="entry name" value="Metallo-B-lactamas"/>
</dbReference>
<dbReference type="InterPro" id="IPR004477">
    <property type="entry name" value="ComEC_N"/>
</dbReference>
<accession>A0ABV2CK71</accession>
<name>A0ABV2CK71_9RHOO</name>
<evidence type="ECO:0000259" key="7">
    <source>
        <dbReference type="SMART" id="SM00849"/>
    </source>
</evidence>
<keyword evidence="9" id="KW-1185">Reference proteome</keyword>
<feature type="transmembrane region" description="Helical" evidence="6">
    <location>
        <begin position="249"/>
        <end position="272"/>
    </location>
</feature>
<sequence length="780" mass="84361">MRIVILFFAAGTALCQLLAELPSWHVLPVPVLLTASLAMVATPAHPRRARACVCVAALLTGFGLAVWRAEIRLGERLPQSLERQDIVLQGRIVDLPQRNDRGLRFQFEPEASASNPGVPGRISLGWYADSRSVLPVLHSGERWQLRVRLRQPHGNFNPPGFDQEAWLFERGVSAQGYVRASPGNQRLPGEGLSFLARVDQWRESVRSRFEQVLPDSPWRGVLIALVVGDQAAIPETQWERFRVTGTTHLMSISGLHVTLIALIVGTLGGALWRRVPALMLRLPAQKAALPAGVLAAGFYVLIAGAGVPAVRTFCMLLVAALALLCGRNASPSRIMAAALLCVLVLDPWAVLSAGFWLSFGAVGALLLMDAGRRKRPSSGGRLYRLVADWLRAQWAVSLIALPLLLGLFQQFSLVSPLANAVAIPVVSALVTPLAMLFALLPLPALALLAAWVTGWLMKFLDLLAGLPLALWQQAAPPAWLVACCLLAAAFALLPRGLPARWAGLLAFIPLLGFTPVRPEQGGMTVNVLDVGQGLAVHVQTHRQDLLFDAGPRYGPEADAGARIIVPWLRSQGVARLDDLVISHADKDHAGGAASLLAALPVGRLRSSLGADDPLLKTRVPHRPCVAGDAWEADGVRFQVLHPAADFSGSENDRSCVLRVSAAAGSVLLTGDIGLRAEERLVAEDASRLAAELLIAPHHGSRTSSGEDFIRAVSARHVVFTPGYLSRFGHPAPEVVARYEASGARLYRSDHDGLVRFRFDLRGIQAERMRSAHLRYWHDRD</sequence>
<evidence type="ECO:0000313" key="8">
    <source>
        <dbReference type="EMBL" id="MET1488301.1"/>
    </source>
</evidence>
<gene>
    <name evidence="8" type="ORF">ABVT11_00575</name>
</gene>
<dbReference type="PANTHER" id="PTHR30619:SF1">
    <property type="entry name" value="RECOMBINATION PROTEIN 2"/>
    <property type="match status" value="1"/>
</dbReference>
<dbReference type="Pfam" id="PF03772">
    <property type="entry name" value="Competence"/>
    <property type="match status" value="1"/>
</dbReference>
<feature type="transmembrane region" description="Helical" evidence="6">
    <location>
        <begin position="51"/>
        <end position="69"/>
    </location>
</feature>
<dbReference type="CDD" id="cd07731">
    <property type="entry name" value="ComA-like_MBL-fold"/>
    <property type="match status" value="1"/>
</dbReference>
<evidence type="ECO:0000313" key="9">
    <source>
        <dbReference type="Proteomes" id="UP001548590"/>
    </source>
</evidence>
<evidence type="ECO:0000256" key="2">
    <source>
        <dbReference type="ARBA" id="ARBA00022475"/>
    </source>
</evidence>
<feature type="transmembrane region" description="Helical" evidence="6">
    <location>
        <begin position="293"/>
        <end position="323"/>
    </location>
</feature>
<dbReference type="InterPro" id="IPR052159">
    <property type="entry name" value="Competence_DNA_uptake"/>
</dbReference>
<dbReference type="NCBIfam" id="TIGR00360">
    <property type="entry name" value="ComEC_N-term"/>
    <property type="match status" value="1"/>
</dbReference>
<feature type="transmembrane region" description="Helical" evidence="6">
    <location>
        <begin position="476"/>
        <end position="493"/>
    </location>
</feature>
<dbReference type="InterPro" id="IPR004797">
    <property type="entry name" value="Competence_ComEC/Rec2"/>
</dbReference>
<dbReference type="Pfam" id="PF00753">
    <property type="entry name" value="Lactamase_B"/>
    <property type="match status" value="1"/>
</dbReference>
<comment type="subcellular location">
    <subcellularLocation>
        <location evidence="1">Cell membrane</location>
        <topology evidence="1">Multi-pass membrane protein</topology>
    </subcellularLocation>
</comment>
<dbReference type="RefSeq" id="WP_345926294.1">
    <property type="nucleotide sequence ID" value="NZ_JBDIVF010000003.1"/>
</dbReference>